<comment type="caution">
    <text evidence="2">The sequence shown here is derived from an EMBL/GenBank/DDBJ whole genome shotgun (WGS) entry which is preliminary data.</text>
</comment>
<dbReference type="Gene3D" id="3.90.550.10">
    <property type="entry name" value="Spore Coat Polysaccharide Biosynthesis Protein SpsA, Chain A"/>
    <property type="match status" value="1"/>
</dbReference>
<dbReference type="STRING" id="314285.KT71_03602"/>
<dbReference type="RefSeq" id="WP_008293130.1">
    <property type="nucleotide sequence ID" value="NZ_CM002299.1"/>
</dbReference>
<dbReference type="SUPFAM" id="SSF53448">
    <property type="entry name" value="Nucleotide-diphospho-sugar transferases"/>
    <property type="match status" value="1"/>
</dbReference>
<dbReference type="OrthoDB" id="6199505at2"/>
<protein>
    <recommendedName>
        <fullName evidence="4">Glycosyl transferase family 2</fullName>
    </recommendedName>
</protein>
<accession>A4A7N2</accession>
<dbReference type="EMBL" id="AAOA02000002">
    <property type="protein sequence ID" value="EAQ98301.1"/>
    <property type="molecule type" value="Genomic_DNA"/>
</dbReference>
<keyword evidence="3" id="KW-1185">Reference proteome</keyword>
<evidence type="ECO:0000256" key="1">
    <source>
        <dbReference type="SAM" id="MobiDB-lite"/>
    </source>
</evidence>
<reference evidence="2 3" key="1">
    <citation type="journal article" date="2007" name="Proc. Natl. Acad. Sci. U.S.A.">
        <title>Characterization of a marine gammaproteobacterium capable of aerobic anoxygenic photosynthesis.</title>
        <authorList>
            <person name="Fuchs B.M."/>
            <person name="Spring S."/>
            <person name="Teeling H."/>
            <person name="Quast C."/>
            <person name="Wulf J."/>
            <person name="Schattenhofer M."/>
            <person name="Yan S."/>
            <person name="Ferriera S."/>
            <person name="Johnson J."/>
            <person name="Glockner F.O."/>
            <person name="Amann R."/>
        </authorList>
    </citation>
    <scope>NUCLEOTIDE SEQUENCE [LARGE SCALE GENOMIC DNA]</scope>
    <source>
        <strain evidence="2">KT71</strain>
    </source>
</reference>
<reference evidence="2 3" key="2">
    <citation type="journal article" date="2009" name="PLoS ONE">
        <title>The photosynthetic apparatus and its regulation in the aerobic gammaproteobacterium Congregibacter litoralis gen. nov., sp. nov.</title>
        <authorList>
            <person name="Spring S."/>
            <person name="Lunsdorf H."/>
            <person name="Fuchs B.M."/>
            <person name="Tindall B.J."/>
        </authorList>
    </citation>
    <scope>NUCLEOTIDE SEQUENCE [LARGE SCALE GENOMIC DNA]</scope>
    <source>
        <strain evidence="2">KT71</strain>
    </source>
</reference>
<evidence type="ECO:0000313" key="2">
    <source>
        <dbReference type="EMBL" id="EAQ98301.1"/>
    </source>
</evidence>
<feature type="region of interest" description="Disordered" evidence="1">
    <location>
        <begin position="105"/>
        <end position="125"/>
    </location>
</feature>
<evidence type="ECO:0000313" key="3">
    <source>
        <dbReference type="Proteomes" id="UP000019205"/>
    </source>
</evidence>
<dbReference type="Proteomes" id="UP000019205">
    <property type="component" value="Chromosome"/>
</dbReference>
<sequence length="428" mass="47466">MKVVRQYLERYAAPEAPAILEALTGAQNGPTSPPWQQVLVIPAYKENAALLNSLQQFSQLLLILVLNRPDTEADPHCNDALRNSLSCFKALGHYPQANSRLYEFGEKRGEGRSEERGEEKSAEKYEGSGNHILLVERAEPLPQKEGVGLARKIGCDIALALSAGGFVTSPWIHCSDADAILPADYFAAARAVQGDNKMVALTYPFEHIPPADARERRAIALYEAYLHHYVEGLRKARSPYAFHTIGSCIAVKTDAYALVRGFPRRAAGEDFYLLNKVAKHGSVHTPHCEPLRLSARLSSRVPFGTGPAMARLLSSDQPESVALFYDPRCFEALAALIRFVEDHGFPGSKVEDLAAQLNNHPELLTAVIHLGLENFLEHAKKQCADQGAFIDQYHQWLDGFRTLKLINALSRRWPKLTAAESAQRQTHR</sequence>
<name>A4A7N2_9GAMM</name>
<dbReference type="HOGENOM" id="CLU_048229_0_0_6"/>
<dbReference type="InterPro" id="IPR029044">
    <property type="entry name" value="Nucleotide-diphossugar_trans"/>
</dbReference>
<evidence type="ECO:0008006" key="4">
    <source>
        <dbReference type="Google" id="ProtNLM"/>
    </source>
</evidence>
<dbReference type="AlphaFoldDB" id="A4A7N2"/>
<organism evidence="2 3">
    <name type="scientific">Congregibacter litoralis KT71</name>
    <dbReference type="NCBI Taxonomy" id="314285"/>
    <lineage>
        <taxon>Bacteria</taxon>
        <taxon>Pseudomonadati</taxon>
        <taxon>Pseudomonadota</taxon>
        <taxon>Gammaproteobacteria</taxon>
        <taxon>Cellvibrionales</taxon>
        <taxon>Halieaceae</taxon>
        <taxon>Congregibacter</taxon>
    </lineage>
</organism>
<dbReference type="eggNOG" id="COG1215">
    <property type="taxonomic scope" value="Bacteria"/>
</dbReference>
<gene>
    <name evidence="2" type="ORF">KT71_03602</name>
</gene>
<proteinExistence type="predicted"/>